<gene>
    <name evidence="1" type="ORF">HII31_00132</name>
</gene>
<dbReference type="AlphaFoldDB" id="A0A8H6RVY1"/>
<sequence length="120" mass="14010">MTSIHEAMQSYKDLENNTNPCWWLDPGLRRLIFWQSCILLSQMTVGYDESVTGSLQSMQPWRDGTNGQSDVVRYRPHHRICLHCWLCRCVLRLSICRSVWATACALPRIWPLCRGCCYSK</sequence>
<dbReference type="Proteomes" id="UP000660729">
    <property type="component" value="Unassembled WGS sequence"/>
</dbReference>
<evidence type="ECO:0000313" key="2">
    <source>
        <dbReference type="Proteomes" id="UP000660729"/>
    </source>
</evidence>
<organism evidence="1 2">
    <name type="scientific">Pseudocercospora fuligena</name>
    <dbReference type="NCBI Taxonomy" id="685502"/>
    <lineage>
        <taxon>Eukaryota</taxon>
        <taxon>Fungi</taxon>
        <taxon>Dikarya</taxon>
        <taxon>Ascomycota</taxon>
        <taxon>Pezizomycotina</taxon>
        <taxon>Dothideomycetes</taxon>
        <taxon>Dothideomycetidae</taxon>
        <taxon>Mycosphaerellales</taxon>
        <taxon>Mycosphaerellaceae</taxon>
        <taxon>Pseudocercospora</taxon>
    </lineage>
</organism>
<comment type="caution">
    <text evidence="1">The sequence shown here is derived from an EMBL/GenBank/DDBJ whole genome shotgun (WGS) entry which is preliminary data.</text>
</comment>
<keyword evidence="2" id="KW-1185">Reference proteome</keyword>
<reference evidence="1" key="1">
    <citation type="submission" date="2020-04" db="EMBL/GenBank/DDBJ databases">
        <title>Draft genome resource of the tomato pathogen Pseudocercospora fuligena.</title>
        <authorList>
            <person name="Zaccaron A."/>
        </authorList>
    </citation>
    <scope>NUCLEOTIDE SEQUENCE</scope>
    <source>
        <strain evidence="1">PF001</strain>
    </source>
</reference>
<name>A0A8H6RVY1_9PEZI</name>
<accession>A0A8H6RVY1</accession>
<proteinExistence type="predicted"/>
<evidence type="ECO:0008006" key="3">
    <source>
        <dbReference type="Google" id="ProtNLM"/>
    </source>
</evidence>
<protein>
    <recommendedName>
        <fullName evidence="3">Major facilitator superfamily (MFS) profile domain-containing protein</fullName>
    </recommendedName>
</protein>
<evidence type="ECO:0000313" key="1">
    <source>
        <dbReference type="EMBL" id="KAF7198393.1"/>
    </source>
</evidence>
<dbReference type="EMBL" id="JABCIY010000001">
    <property type="protein sequence ID" value="KAF7198393.1"/>
    <property type="molecule type" value="Genomic_DNA"/>
</dbReference>